<accession>A0A495BHY7</accession>
<keyword evidence="2" id="KW-1003">Cell membrane</keyword>
<dbReference type="CDD" id="cd03214">
    <property type="entry name" value="ABC_Iron-Siderophores_B12_Hemin"/>
    <property type="match status" value="1"/>
</dbReference>
<organism evidence="8 9">
    <name type="scientific">Vogesella indigofera</name>
    <name type="common">Pseudomonas indigofera</name>
    <dbReference type="NCBI Taxonomy" id="45465"/>
    <lineage>
        <taxon>Bacteria</taxon>
        <taxon>Pseudomonadati</taxon>
        <taxon>Pseudomonadota</taxon>
        <taxon>Betaproteobacteria</taxon>
        <taxon>Neisseriales</taxon>
        <taxon>Chromobacteriaceae</taxon>
        <taxon>Vogesella</taxon>
    </lineage>
</organism>
<evidence type="ECO:0000256" key="2">
    <source>
        <dbReference type="ARBA" id="ARBA00022475"/>
    </source>
</evidence>
<gene>
    <name evidence="8" type="ORF">C8E02_0722</name>
</gene>
<evidence type="ECO:0000313" key="8">
    <source>
        <dbReference type="EMBL" id="RKQ60957.1"/>
    </source>
</evidence>
<comment type="caution">
    <text evidence="8">The sequence shown here is derived from an EMBL/GenBank/DDBJ whole genome shotgun (WGS) entry which is preliminary data.</text>
</comment>
<dbReference type="InterPro" id="IPR017871">
    <property type="entry name" value="ABC_transporter-like_CS"/>
</dbReference>
<dbReference type="Pfam" id="PF00005">
    <property type="entry name" value="ABC_tran"/>
    <property type="match status" value="1"/>
</dbReference>
<name>A0A495BHY7_VOGIN</name>
<dbReference type="InterPro" id="IPR003439">
    <property type="entry name" value="ABC_transporter-like_ATP-bd"/>
</dbReference>
<keyword evidence="5" id="KW-1278">Translocase</keyword>
<dbReference type="PANTHER" id="PTHR42794">
    <property type="entry name" value="HEMIN IMPORT ATP-BINDING PROTEIN HMUV"/>
    <property type="match status" value="1"/>
</dbReference>
<dbReference type="InterPro" id="IPR027417">
    <property type="entry name" value="P-loop_NTPase"/>
</dbReference>
<evidence type="ECO:0000256" key="5">
    <source>
        <dbReference type="ARBA" id="ARBA00022967"/>
    </source>
</evidence>
<evidence type="ECO:0000256" key="6">
    <source>
        <dbReference type="ARBA" id="ARBA00037066"/>
    </source>
</evidence>
<dbReference type="RefSeq" id="WP_120809653.1">
    <property type="nucleotide sequence ID" value="NZ_RBID01000011.1"/>
</dbReference>
<evidence type="ECO:0000256" key="4">
    <source>
        <dbReference type="ARBA" id="ARBA00022840"/>
    </source>
</evidence>
<keyword evidence="3" id="KW-0547">Nucleotide-binding</keyword>
<dbReference type="SUPFAM" id="SSF52540">
    <property type="entry name" value="P-loop containing nucleoside triphosphate hydrolases"/>
    <property type="match status" value="1"/>
</dbReference>
<sequence length="249" mass="27034">MLHCDQLTLRQGRRTLLQPLTWQVRAGECWWIAGRNGCGKSTLLATLAALRRADGGHIRLCGQPLPQLTPRQRAQRLAMLPQASHDAFDYAVQDAVAAARFAWPDAGDNPQRVAAALDAFDLGRLAARPLQALSGGERQRVALASVMAQDAPLILLDEPSNSLDLAHQAALQQQIGRWCAQGKAVLLVSHDLQLAPACASHALLLDKYGQHRQYPLAELNAEHLAAVLGYPLTRLHHAGHPCFLPGHPS</sequence>
<dbReference type="PANTHER" id="PTHR42794:SF1">
    <property type="entry name" value="HEMIN IMPORT ATP-BINDING PROTEIN HMUV"/>
    <property type="match status" value="1"/>
</dbReference>
<protein>
    <submittedName>
        <fullName evidence="8">Iron complex transport system ATP-binding protein</fullName>
    </submittedName>
</protein>
<feature type="domain" description="ABC transporter" evidence="7">
    <location>
        <begin position="2"/>
        <end position="232"/>
    </location>
</feature>
<dbReference type="PROSITE" id="PS00211">
    <property type="entry name" value="ABC_TRANSPORTER_1"/>
    <property type="match status" value="1"/>
</dbReference>
<evidence type="ECO:0000259" key="7">
    <source>
        <dbReference type="PROSITE" id="PS50893"/>
    </source>
</evidence>
<dbReference type="GO" id="GO:0005524">
    <property type="term" value="F:ATP binding"/>
    <property type="evidence" value="ECO:0007669"/>
    <property type="project" value="UniProtKB-KW"/>
</dbReference>
<dbReference type="InterPro" id="IPR003593">
    <property type="entry name" value="AAA+_ATPase"/>
</dbReference>
<dbReference type="SMART" id="SM00382">
    <property type="entry name" value="AAA"/>
    <property type="match status" value="1"/>
</dbReference>
<dbReference type="AlphaFoldDB" id="A0A495BHY7"/>
<dbReference type="EMBL" id="RBID01000011">
    <property type="protein sequence ID" value="RKQ60957.1"/>
    <property type="molecule type" value="Genomic_DNA"/>
</dbReference>
<dbReference type="PROSITE" id="PS50893">
    <property type="entry name" value="ABC_TRANSPORTER_2"/>
    <property type="match status" value="1"/>
</dbReference>
<reference evidence="8 9" key="1">
    <citation type="submission" date="2018-10" db="EMBL/GenBank/DDBJ databases">
        <title>Genomic Encyclopedia of Type Strains, Phase IV (KMG-IV): sequencing the most valuable type-strain genomes for metagenomic binning, comparative biology and taxonomic classification.</title>
        <authorList>
            <person name="Goeker M."/>
        </authorList>
    </citation>
    <scope>NUCLEOTIDE SEQUENCE [LARGE SCALE GENOMIC DNA]</scope>
    <source>
        <strain evidence="8 9">DSM 3303</strain>
    </source>
</reference>
<keyword evidence="1" id="KW-0813">Transport</keyword>
<evidence type="ECO:0000256" key="3">
    <source>
        <dbReference type="ARBA" id="ARBA00022741"/>
    </source>
</evidence>
<evidence type="ECO:0000313" key="9">
    <source>
        <dbReference type="Proteomes" id="UP000279384"/>
    </source>
</evidence>
<dbReference type="Proteomes" id="UP000279384">
    <property type="component" value="Unassembled WGS sequence"/>
</dbReference>
<keyword evidence="2" id="KW-0472">Membrane</keyword>
<evidence type="ECO:0000256" key="1">
    <source>
        <dbReference type="ARBA" id="ARBA00022448"/>
    </source>
</evidence>
<proteinExistence type="predicted"/>
<keyword evidence="4 8" id="KW-0067">ATP-binding</keyword>
<dbReference type="GO" id="GO:0016887">
    <property type="term" value="F:ATP hydrolysis activity"/>
    <property type="evidence" value="ECO:0007669"/>
    <property type="project" value="InterPro"/>
</dbReference>
<comment type="function">
    <text evidence="6">Part of the ABC transporter complex HmuTUV involved in hemin import. Responsible for energy coupling to the transport system.</text>
</comment>
<dbReference type="Gene3D" id="3.40.50.300">
    <property type="entry name" value="P-loop containing nucleotide triphosphate hydrolases"/>
    <property type="match status" value="1"/>
</dbReference>